<dbReference type="Proteomes" id="UP001193035">
    <property type="component" value="Unassembled WGS sequence"/>
</dbReference>
<organism evidence="1 2">
    <name type="scientific">Ruegeria sediminis</name>
    <dbReference type="NCBI Taxonomy" id="2583820"/>
    <lineage>
        <taxon>Bacteria</taxon>
        <taxon>Pseudomonadati</taxon>
        <taxon>Pseudomonadota</taxon>
        <taxon>Alphaproteobacteria</taxon>
        <taxon>Rhodobacterales</taxon>
        <taxon>Roseobacteraceae</taxon>
        <taxon>Ruegeria</taxon>
    </lineage>
</organism>
<sequence length="103" mass="11638">MTELRNSLASNHKTKRVPSHIFRPLPGMVLWGSSIRTEKTRTQDWRTVPRHIYLSAKPGTRHPMIRVNALKNKSAEVNFRGAVLGGRLWPLRSTPNARSSAAL</sequence>
<proteinExistence type="predicted"/>
<comment type="caution">
    <text evidence="1">The sequence shown here is derived from an EMBL/GenBank/DDBJ whole genome shotgun (WGS) entry which is preliminary data.</text>
</comment>
<dbReference type="RefSeq" id="WP_138839747.1">
    <property type="nucleotide sequence ID" value="NZ_VCPD01000001.1"/>
</dbReference>
<reference evidence="1 2" key="1">
    <citation type="submission" date="2019-05" db="EMBL/GenBank/DDBJ databases">
        <title>Ruegeria sp. nov., isolated from tidal flat.</title>
        <authorList>
            <person name="Kim W."/>
        </authorList>
    </citation>
    <scope>NUCLEOTIDE SEQUENCE [LARGE SCALE GENOMIC DNA]</scope>
    <source>
        <strain evidence="1 2">CAU 1488</strain>
    </source>
</reference>
<evidence type="ECO:0000313" key="1">
    <source>
        <dbReference type="EMBL" id="TMV09688.1"/>
    </source>
</evidence>
<gene>
    <name evidence="1" type="ORF">FGK63_01050</name>
</gene>
<keyword evidence="2" id="KW-1185">Reference proteome</keyword>
<evidence type="ECO:0000313" key="2">
    <source>
        <dbReference type="Proteomes" id="UP001193035"/>
    </source>
</evidence>
<name>A0ABY2X3M3_9RHOB</name>
<protein>
    <submittedName>
        <fullName evidence="1">Uncharacterized protein</fullName>
    </submittedName>
</protein>
<dbReference type="EMBL" id="VCPD01000001">
    <property type="protein sequence ID" value="TMV09688.1"/>
    <property type="molecule type" value="Genomic_DNA"/>
</dbReference>
<accession>A0ABY2X3M3</accession>